<comment type="caution">
    <text evidence="5">The sequence shown here is derived from an EMBL/GenBank/DDBJ whole genome shotgun (WGS) entry which is preliminary data.</text>
</comment>
<comment type="similarity">
    <text evidence="1">Belongs to the ATP-dependent AMP-binding enzyme family.</text>
</comment>
<reference evidence="6" key="1">
    <citation type="journal article" date="2019" name="Int. J. Syst. Evol. Microbiol.">
        <title>The Global Catalogue of Microorganisms (GCM) 10K type strain sequencing project: providing services to taxonomists for standard genome sequencing and annotation.</title>
        <authorList>
            <consortium name="The Broad Institute Genomics Platform"/>
            <consortium name="The Broad Institute Genome Sequencing Center for Infectious Disease"/>
            <person name="Wu L."/>
            <person name="Ma J."/>
        </authorList>
    </citation>
    <scope>NUCLEOTIDE SEQUENCE [LARGE SCALE GENOMIC DNA]</scope>
    <source>
        <strain evidence="6">CGMCC 1.16855</strain>
    </source>
</reference>
<evidence type="ECO:0000313" key="5">
    <source>
        <dbReference type="EMBL" id="MFC2999608.1"/>
    </source>
</evidence>
<dbReference type="PANTHER" id="PTHR43201">
    <property type="entry name" value="ACYL-COA SYNTHETASE"/>
    <property type="match status" value="1"/>
</dbReference>
<feature type="domain" description="AMP-dependent synthetase/ligase" evidence="3">
    <location>
        <begin position="12"/>
        <end position="374"/>
    </location>
</feature>
<feature type="domain" description="AMP-binding enzyme C-terminal" evidence="4">
    <location>
        <begin position="425"/>
        <end position="503"/>
    </location>
</feature>
<dbReference type="Pfam" id="PF13193">
    <property type="entry name" value="AMP-binding_C"/>
    <property type="match status" value="1"/>
</dbReference>
<keyword evidence="6" id="KW-1185">Reference proteome</keyword>
<evidence type="ECO:0000259" key="4">
    <source>
        <dbReference type="Pfam" id="PF13193"/>
    </source>
</evidence>
<dbReference type="EMBL" id="JBHRSB010000002">
    <property type="protein sequence ID" value="MFC2999608.1"/>
    <property type="molecule type" value="Genomic_DNA"/>
</dbReference>
<sequence length="519" mass="55603">MSWTTRLSDLLDANARDRGAAEALVAEGMRLTHAELRAEARAVARSLLALGIGRGDFVGLLMGNDAKWVASFYGAALIGAVTVPINTRFKPPEIAFALSRARCKAVLLADRFLNIDFAAAVDEVRGDLPDLHHVVVAGTPSWDAFLARALNDTTLDAAIARVSAEDVLLVQYTSGTTAHPKGVLLTHHSMLRNATACAAKLGVRPEDRYLNCRPFFHVAGSTLSLLVCLVTGAVMVTPKTFEAGAALDLLERERCTLTSGNDAIFQLMMSHPRFDPARLHLRGGWAAAGPETMRRIVEEMGVSDLCWAYGLSEASPNVALSDHREPVEARIAGGAVPHAGLEVRIADPATNAALPHGQSGEIQVKGWSVMRGYLNDPDNTQKAFTPDGFLRTGDLGTQDAEGRLRLVGRIKDVIRVGGENVAPAEVEEVLSAHPAIALAQVVGVPDARLGEVVAAFVQLRDGAAATEAELLAWLKPRLANFRLPRHLRIVEGFEQIGMTASGKVQKVKLRAHALALLDL</sequence>
<dbReference type="RefSeq" id="WP_216835705.1">
    <property type="nucleotide sequence ID" value="NZ_JAFNJS010000002.1"/>
</dbReference>
<accession>A0ABV7BSS0</accession>
<dbReference type="InterPro" id="IPR000873">
    <property type="entry name" value="AMP-dep_synth/lig_dom"/>
</dbReference>
<evidence type="ECO:0000313" key="6">
    <source>
        <dbReference type="Proteomes" id="UP001595420"/>
    </source>
</evidence>
<evidence type="ECO:0000259" key="3">
    <source>
        <dbReference type="Pfam" id="PF00501"/>
    </source>
</evidence>
<gene>
    <name evidence="5" type="ORF">ACFOD3_06880</name>
</gene>
<evidence type="ECO:0000256" key="2">
    <source>
        <dbReference type="ARBA" id="ARBA00022598"/>
    </source>
</evidence>
<dbReference type="PANTHER" id="PTHR43201:SF5">
    <property type="entry name" value="MEDIUM-CHAIN ACYL-COA LIGASE ACSF2, MITOCHONDRIAL"/>
    <property type="match status" value="1"/>
</dbReference>
<proteinExistence type="inferred from homology"/>
<dbReference type="Proteomes" id="UP001595420">
    <property type="component" value="Unassembled WGS sequence"/>
</dbReference>
<keyword evidence="2" id="KW-0436">Ligase</keyword>
<evidence type="ECO:0000256" key="1">
    <source>
        <dbReference type="ARBA" id="ARBA00006432"/>
    </source>
</evidence>
<dbReference type="Pfam" id="PF00501">
    <property type="entry name" value="AMP-binding"/>
    <property type="match status" value="1"/>
</dbReference>
<name>A0ABV7BSS0_9PROT</name>
<dbReference type="InterPro" id="IPR025110">
    <property type="entry name" value="AMP-bd_C"/>
</dbReference>
<organism evidence="5 6">
    <name type="scientific">Falsiroseomonas tokyonensis</name>
    <dbReference type="NCBI Taxonomy" id="430521"/>
    <lineage>
        <taxon>Bacteria</taxon>
        <taxon>Pseudomonadati</taxon>
        <taxon>Pseudomonadota</taxon>
        <taxon>Alphaproteobacteria</taxon>
        <taxon>Acetobacterales</taxon>
        <taxon>Roseomonadaceae</taxon>
        <taxon>Falsiroseomonas</taxon>
    </lineage>
</organism>
<protein>
    <submittedName>
        <fullName evidence="5">AMP-binding protein</fullName>
    </submittedName>
</protein>